<keyword evidence="10" id="KW-1185">Reference proteome</keyword>
<dbReference type="AlphaFoldDB" id="A0A1C4G7K9"/>
<evidence type="ECO:0000313" key="9">
    <source>
        <dbReference type="EMBL" id="SCC63741.1"/>
    </source>
</evidence>
<dbReference type="InterPro" id="IPR029479">
    <property type="entry name" value="Nitroreductase"/>
</dbReference>
<dbReference type="PANTHER" id="PTHR23026:SF125">
    <property type="entry name" value="OXYGEN-INSENSITIVE NAD(P)H NITROREDUCTASE"/>
    <property type="match status" value="1"/>
</dbReference>
<dbReference type="GO" id="GO:0046256">
    <property type="term" value="P:2,4,6-trinitrotoluene catabolic process"/>
    <property type="evidence" value="ECO:0007669"/>
    <property type="project" value="TreeGrafter"/>
</dbReference>
<protein>
    <submittedName>
        <fullName evidence="9">Nitroreductase / dihydropteridine reductase</fullName>
    </submittedName>
</protein>
<dbReference type="Proteomes" id="UP000242818">
    <property type="component" value="Unassembled WGS sequence"/>
</dbReference>
<evidence type="ECO:0000256" key="4">
    <source>
        <dbReference type="ARBA" id="ARBA00022643"/>
    </source>
</evidence>
<evidence type="ECO:0000313" key="10">
    <source>
        <dbReference type="Proteomes" id="UP000242818"/>
    </source>
</evidence>
<dbReference type="GO" id="GO:0046857">
    <property type="term" value="F:oxidoreductase activity, acting on other nitrogenous compounds as donors, with NAD or NADP as acceptor"/>
    <property type="evidence" value="ECO:0007669"/>
    <property type="project" value="TreeGrafter"/>
</dbReference>
<keyword evidence="6" id="KW-0560">Oxidoreductase</keyword>
<dbReference type="InterPro" id="IPR033878">
    <property type="entry name" value="NfsB-like"/>
</dbReference>
<comment type="cofactor">
    <cofactor evidence="1">
        <name>FMN</name>
        <dbReference type="ChEBI" id="CHEBI:58210"/>
    </cofactor>
</comment>
<dbReference type="InterPro" id="IPR000415">
    <property type="entry name" value="Nitroreductase-like"/>
</dbReference>
<dbReference type="CDD" id="cd02149">
    <property type="entry name" value="NfsB-like"/>
    <property type="match status" value="1"/>
</dbReference>
<evidence type="ECO:0000256" key="2">
    <source>
        <dbReference type="ARBA" id="ARBA00007118"/>
    </source>
</evidence>
<dbReference type="InterPro" id="IPR050627">
    <property type="entry name" value="Nitroreductase/BluB"/>
</dbReference>
<dbReference type="Gene3D" id="3.40.109.10">
    <property type="entry name" value="NADH Oxidase"/>
    <property type="match status" value="1"/>
</dbReference>
<evidence type="ECO:0000256" key="6">
    <source>
        <dbReference type="ARBA" id="ARBA00023002"/>
    </source>
</evidence>
<feature type="domain" description="Nitroreductase" evidence="8">
    <location>
        <begin position="52"/>
        <end position="217"/>
    </location>
</feature>
<organism evidence="9 10">
    <name type="scientific">Chitinophaga costaii</name>
    <dbReference type="NCBI Taxonomy" id="1335309"/>
    <lineage>
        <taxon>Bacteria</taxon>
        <taxon>Pseudomonadati</taxon>
        <taxon>Bacteroidota</taxon>
        <taxon>Chitinophagia</taxon>
        <taxon>Chitinophagales</taxon>
        <taxon>Chitinophagaceae</taxon>
        <taxon>Chitinophaga</taxon>
    </lineage>
</organism>
<dbReference type="PANTHER" id="PTHR23026">
    <property type="entry name" value="NADPH NITROREDUCTASE"/>
    <property type="match status" value="1"/>
</dbReference>
<accession>A0A1C4G7K9</accession>
<name>A0A1C4G7K9_9BACT</name>
<dbReference type="Pfam" id="PF00881">
    <property type="entry name" value="Nitroreductase"/>
    <property type="match status" value="1"/>
</dbReference>
<evidence type="ECO:0000256" key="3">
    <source>
        <dbReference type="ARBA" id="ARBA00022630"/>
    </source>
</evidence>
<keyword evidence="3" id="KW-0285">Flavoprotein</keyword>
<proteinExistence type="inferred from homology"/>
<evidence type="ECO:0000256" key="5">
    <source>
        <dbReference type="ARBA" id="ARBA00022857"/>
    </source>
</evidence>
<evidence type="ECO:0000256" key="7">
    <source>
        <dbReference type="ARBA" id="ARBA00023027"/>
    </source>
</evidence>
<keyword evidence="4" id="KW-0288">FMN</keyword>
<keyword evidence="7" id="KW-0520">NAD</keyword>
<evidence type="ECO:0000256" key="1">
    <source>
        <dbReference type="ARBA" id="ARBA00001917"/>
    </source>
</evidence>
<dbReference type="SUPFAM" id="SSF55469">
    <property type="entry name" value="FMN-dependent nitroreductase-like"/>
    <property type="match status" value="1"/>
</dbReference>
<sequence>MIPEQDELYYLNSQLVLATFAVAHKFPISKSIWPAYITTSIYNNMNFLPLAQRRYSTKKYDAAKKVTAAQIQELKEIIRLSPSSINSQPWKFTFVTNETVKRELAAQSYMNENSINNVGLLVVFSVIEDLPLFEKRNISILPPGWIAFYEHQVKAHGIAATKSWMENQVYLSLGYFLSACASMGLDATPMEGINRNAYKQLLPQSEYRPLFAVTVGYADASDLNHPSVSPKSRFDLDDVVQSI</sequence>
<gene>
    <name evidence="9" type="ORF">GA0116948_1251</name>
</gene>
<dbReference type="EMBL" id="FMAR01000025">
    <property type="protein sequence ID" value="SCC63741.1"/>
    <property type="molecule type" value="Genomic_DNA"/>
</dbReference>
<dbReference type="STRING" id="1335309.GA0116948_1251"/>
<dbReference type="GO" id="GO:0005829">
    <property type="term" value="C:cytosol"/>
    <property type="evidence" value="ECO:0007669"/>
    <property type="project" value="TreeGrafter"/>
</dbReference>
<evidence type="ECO:0000259" key="8">
    <source>
        <dbReference type="Pfam" id="PF00881"/>
    </source>
</evidence>
<keyword evidence="5" id="KW-0521">NADP</keyword>
<comment type="similarity">
    <text evidence="2">Belongs to the nitroreductase family.</text>
</comment>
<reference evidence="9 10" key="1">
    <citation type="submission" date="2016-08" db="EMBL/GenBank/DDBJ databases">
        <authorList>
            <person name="Seilhamer J.J."/>
        </authorList>
    </citation>
    <scope>NUCLEOTIDE SEQUENCE [LARGE SCALE GENOMIC DNA]</scope>
    <source>
        <strain evidence="9 10">A37T2</strain>
    </source>
</reference>